<accession>A0A6A6H8C9</accession>
<evidence type="ECO:0000256" key="1">
    <source>
        <dbReference type="SAM" id="MobiDB-lite"/>
    </source>
</evidence>
<feature type="compositionally biased region" description="Polar residues" evidence="1">
    <location>
        <begin position="78"/>
        <end position="93"/>
    </location>
</feature>
<evidence type="ECO:0000313" key="3">
    <source>
        <dbReference type="Proteomes" id="UP000800092"/>
    </source>
</evidence>
<gene>
    <name evidence="2" type="ORF">EV356DRAFT_501950</name>
</gene>
<sequence>MFENFSFEAAPGQSSSASHEHSYPPHDTSTHVSPHPSRCVSPTRTSFAQPLQYSISDLSRQFGEHSIRPRTVRADSGYESQRSSIAQEESNVASRVSSLQVPQSSSRQPSVKRAQRQDSIRLQTETSHLREISSLVQRMVDSGDQCSLCRPTSSHSERSNTPPEDDDDVVSMGLNTHESAARRHNLPYRRSNEVLRGRPGVTKDVRMRKSRSRLNMNANNMRRS</sequence>
<protein>
    <submittedName>
        <fullName evidence="2">Uncharacterized protein</fullName>
    </submittedName>
</protein>
<feature type="region of interest" description="Disordered" evidence="1">
    <location>
        <begin position="62"/>
        <end position="118"/>
    </location>
</feature>
<dbReference type="AlphaFoldDB" id="A0A6A6H8C9"/>
<dbReference type="Proteomes" id="UP000800092">
    <property type="component" value="Unassembled WGS sequence"/>
</dbReference>
<feature type="compositionally biased region" description="Low complexity" evidence="1">
    <location>
        <begin position="94"/>
        <end position="111"/>
    </location>
</feature>
<dbReference type="OrthoDB" id="3910171at2759"/>
<feature type="region of interest" description="Disordered" evidence="1">
    <location>
        <begin position="145"/>
        <end position="171"/>
    </location>
</feature>
<feature type="compositionally biased region" description="Polar residues" evidence="1">
    <location>
        <begin position="150"/>
        <end position="162"/>
    </location>
</feature>
<reference evidence="2" key="1">
    <citation type="journal article" date="2020" name="Stud. Mycol.">
        <title>101 Dothideomycetes genomes: a test case for predicting lifestyles and emergence of pathogens.</title>
        <authorList>
            <person name="Haridas S."/>
            <person name="Albert R."/>
            <person name="Binder M."/>
            <person name="Bloem J."/>
            <person name="Labutti K."/>
            <person name="Salamov A."/>
            <person name="Andreopoulos B."/>
            <person name="Baker S."/>
            <person name="Barry K."/>
            <person name="Bills G."/>
            <person name="Bluhm B."/>
            <person name="Cannon C."/>
            <person name="Castanera R."/>
            <person name="Culley D."/>
            <person name="Daum C."/>
            <person name="Ezra D."/>
            <person name="Gonzalez J."/>
            <person name="Henrissat B."/>
            <person name="Kuo A."/>
            <person name="Liang C."/>
            <person name="Lipzen A."/>
            <person name="Lutzoni F."/>
            <person name="Magnuson J."/>
            <person name="Mondo S."/>
            <person name="Nolan M."/>
            <person name="Ohm R."/>
            <person name="Pangilinan J."/>
            <person name="Park H.-J."/>
            <person name="Ramirez L."/>
            <person name="Alfaro M."/>
            <person name="Sun H."/>
            <person name="Tritt A."/>
            <person name="Yoshinaga Y."/>
            <person name="Zwiers L.-H."/>
            <person name="Turgeon B."/>
            <person name="Goodwin S."/>
            <person name="Spatafora J."/>
            <person name="Crous P."/>
            <person name="Grigoriev I."/>
        </authorList>
    </citation>
    <scope>NUCLEOTIDE SEQUENCE</scope>
    <source>
        <strain evidence="2">Tuck. ex Michener</strain>
    </source>
</reference>
<keyword evidence="3" id="KW-1185">Reference proteome</keyword>
<dbReference type="EMBL" id="ML991799">
    <property type="protein sequence ID" value="KAF2234384.1"/>
    <property type="molecule type" value="Genomic_DNA"/>
</dbReference>
<organism evidence="2 3">
    <name type="scientific">Viridothelium virens</name>
    <name type="common">Speckled blister lichen</name>
    <name type="synonym">Trypethelium virens</name>
    <dbReference type="NCBI Taxonomy" id="1048519"/>
    <lineage>
        <taxon>Eukaryota</taxon>
        <taxon>Fungi</taxon>
        <taxon>Dikarya</taxon>
        <taxon>Ascomycota</taxon>
        <taxon>Pezizomycotina</taxon>
        <taxon>Dothideomycetes</taxon>
        <taxon>Dothideomycetes incertae sedis</taxon>
        <taxon>Trypetheliales</taxon>
        <taxon>Trypetheliaceae</taxon>
        <taxon>Viridothelium</taxon>
    </lineage>
</organism>
<proteinExistence type="predicted"/>
<name>A0A6A6H8C9_VIRVR</name>
<evidence type="ECO:0000313" key="2">
    <source>
        <dbReference type="EMBL" id="KAF2234384.1"/>
    </source>
</evidence>
<feature type="region of interest" description="Disordered" evidence="1">
    <location>
        <begin position="1"/>
        <end position="45"/>
    </location>
</feature>